<keyword evidence="1" id="KW-0808">Transferase</keyword>
<sequence length="101" mass="11366">MDKEQVRNLAKLARIELKDEEAENLTHEFEAILDYVGEVKEVTDNFTPPSSGGASKLTTDDTLRNVFREDSNPHETGIYTKAVLEQAPMKAGNYIKVKKIL</sequence>
<dbReference type="InterPro" id="IPR036113">
    <property type="entry name" value="Asp/Glu-ADT_sf_sub_c"/>
</dbReference>
<dbReference type="InterPro" id="IPR003837">
    <property type="entry name" value="GatC"/>
</dbReference>
<accession>A0A2M7WRB8</accession>
<comment type="caution">
    <text evidence="1">The sequence shown here is derived from an EMBL/GenBank/DDBJ whole genome shotgun (WGS) entry which is preliminary data.</text>
</comment>
<protein>
    <submittedName>
        <fullName evidence="1">Asp-tRNA(Asn)/Glu-tRNA(Gln) amidotransferase GatCAB subunit C</fullName>
    </submittedName>
</protein>
<proteinExistence type="predicted"/>
<organism evidence="1 2">
    <name type="scientific">Candidatus Zambryskibacteria bacterium CG_4_9_14_3_um_filter_42_15</name>
    <dbReference type="NCBI Taxonomy" id="1975112"/>
    <lineage>
        <taxon>Bacteria</taxon>
        <taxon>Candidatus Zambryskiibacteriota</taxon>
    </lineage>
</organism>
<dbReference type="EMBL" id="PFXF01000029">
    <property type="protein sequence ID" value="PJA32552.1"/>
    <property type="molecule type" value="Genomic_DNA"/>
</dbReference>
<dbReference type="SUPFAM" id="SSF141000">
    <property type="entry name" value="Glu-tRNAGln amidotransferase C subunit"/>
    <property type="match status" value="1"/>
</dbReference>
<dbReference type="Gene3D" id="1.10.20.60">
    <property type="entry name" value="Glu-tRNAGln amidotransferase C subunit, N-terminal domain"/>
    <property type="match status" value="1"/>
</dbReference>
<dbReference type="NCBIfam" id="TIGR00135">
    <property type="entry name" value="gatC"/>
    <property type="match status" value="1"/>
</dbReference>
<evidence type="ECO:0000313" key="1">
    <source>
        <dbReference type="EMBL" id="PJA32552.1"/>
    </source>
</evidence>
<dbReference type="AlphaFoldDB" id="A0A2M7WRB8"/>
<name>A0A2M7WRB8_9BACT</name>
<gene>
    <name evidence="1" type="primary">gatC</name>
    <name evidence="1" type="ORF">CO185_02565</name>
</gene>
<evidence type="ECO:0000313" key="2">
    <source>
        <dbReference type="Proteomes" id="UP000230758"/>
    </source>
</evidence>
<dbReference type="GO" id="GO:0016740">
    <property type="term" value="F:transferase activity"/>
    <property type="evidence" value="ECO:0007669"/>
    <property type="project" value="UniProtKB-KW"/>
</dbReference>
<dbReference type="Proteomes" id="UP000230758">
    <property type="component" value="Unassembled WGS sequence"/>
</dbReference>
<dbReference type="GO" id="GO:0006450">
    <property type="term" value="P:regulation of translational fidelity"/>
    <property type="evidence" value="ECO:0007669"/>
    <property type="project" value="InterPro"/>
</dbReference>
<dbReference type="Pfam" id="PF02686">
    <property type="entry name" value="GatC"/>
    <property type="match status" value="1"/>
</dbReference>
<reference evidence="2" key="1">
    <citation type="submission" date="2017-09" db="EMBL/GenBank/DDBJ databases">
        <title>Depth-based differentiation of microbial function through sediment-hosted aquifers and enrichment of novel symbionts in the deep terrestrial subsurface.</title>
        <authorList>
            <person name="Probst A.J."/>
            <person name="Ladd B."/>
            <person name="Jarett J.K."/>
            <person name="Geller-Mcgrath D.E."/>
            <person name="Sieber C.M.K."/>
            <person name="Emerson J.B."/>
            <person name="Anantharaman K."/>
            <person name="Thomas B.C."/>
            <person name="Malmstrom R."/>
            <person name="Stieglmeier M."/>
            <person name="Klingl A."/>
            <person name="Woyke T."/>
            <person name="Ryan C.M."/>
            <person name="Banfield J.F."/>
        </authorList>
    </citation>
    <scope>NUCLEOTIDE SEQUENCE [LARGE SCALE GENOMIC DNA]</scope>
</reference>